<dbReference type="PANTHER" id="PTHR32347">
    <property type="entry name" value="EFFLUX SYSTEM COMPONENT YKNX-RELATED"/>
    <property type="match status" value="1"/>
</dbReference>
<evidence type="ECO:0000256" key="4">
    <source>
        <dbReference type="SAM" id="MobiDB-lite"/>
    </source>
</evidence>
<feature type="compositionally biased region" description="Acidic residues" evidence="4">
    <location>
        <begin position="440"/>
        <end position="449"/>
    </location>
</feature>
<feature type="coiled-coil region" evidence="3">
    <location>
        <begin position="101"/>
        <end position="191"/>
    </location>
</feature>
<dbReference type="Proteomes" id="UP000324479">
    <property type="component" value="Unassembled WGS sequence"/>
</dbReference>
<feature type="chain" id="PRO_5024427722" evidence="5">
    <location>
        <begin position="34"/>
        <end position="456"/>
    </location>
</feature>
<feature type="region of interest" description="Disordered" evidence="4">
    <location>
        <begin position="396"/>
        <end position="456"/>
    </location>
</feature>
<accession>A0A5M6D7N0</accession>
<evidence type="ECO:0000313" key="7">
    <source>
        <dbReference type="Proteomes" id="UP000324479"/>
    </source>
</evidence>
<dbReference type="InterPro" id="IPR050465">
    <property type="entry name" value="UPF0194_transport"/>
</dbReference>
<comment type="caution">
    <text evidence="6">The sequence shown here is derived from an EMBL/GenBank/DDBJ whole genome shotgun (WGS) entry which is preliminary data.</text>
</comment>
<keyword evidence="7" id="KW-1185">Reference proteome</keyword>
<organism evidence="6 7">
    <name type="scientific">Roseiconus nitratireducens</name>
    <dbReference type="NCBI Taxonomy" id="2605748"/>
    <lineage>
        <taxon>Bacteria</taxon>
        <taxon>Pseudomonadati</taxon>
        <taxon>Planctomycetota</taxon>
        <taxon>Planctomycetia</taxon>
        <taxon>Pirellulales</taxon>
        <taxon>Pirellulaceae</taxon>
        <taxon>Roseiconus</taxon>
    </lineage>
</organism>
<dbReference type="PANTHER" id="PTHR32347:SF14">
    <property type="entry name" value="EFFLUX SYSTEM COMPONENT YKNX-RELATED"/>
    <property type="match status" value="1"/>
</dbReference>
<gene>
    <name evidence="6" type="ORF">FYK55_16845</name>
</gene>
<reference evidence="6 7" key="1">
    <citation type="submission" date="2019-08" db="EMBL/GenBank/DDBJ databases">
        <authorList>
            <person name="Dhanesh K."/>
            <person name="Kumar G."/>
            <person name="Sasikala C."/>
            <person name="Venkata Ramana C."/>
        </authorList>
    </citation>
    <scope>NUCLEOTIDE SEQUENCE [LARGE SCALE GENOMIC DNA]</scope>
    <source>
        <strain evidence="6 7">JC645</strain>
    </source>
</reference>
<sequence length="456" mass="51168">MELSHVRPPHCLRPAGRLLFAWLLLVIAAPAIAEDPSPNTEAKSVKVDGVFQSTRQSEVAAANEHLTELKIERVLPHGTEVKQGQAVIWFETEPLDKSLKKAEHERRLAELALEADEFDHTQFLEQLKLDKQAAERKRDAAQQAYDNYQKVDREQQIEQAKFSLKNAEFSLESAKEEYEQLTQMYEEDDLTEQSEEIVLRRAKRAVEAAEFSLQRTSIQTDRTIKQTIPRNDADQEETLARALMEFKKSNQDLDNARRKRELEIKRKRTELEEQSEKVEEMRAERKAVVLKADMDGIFLHGALTRGVLPAKPVNLKEGTSASPNQVLATIVGPGKIQVRIDLPEQHLAVARQAKTCQVVPKGLPDTTLTGKVQSVAEVPFLPGKFDCLVSLQGQTPDHINPTMGCEVTFPGTEEESAEEKDADNQDGGDPKDDSSTSEESPSEESNDDPSNDRDDS</sequence>
<dbReference type="EMBL" id="VWOX01000009">
    <property type="protein sequence ID" value="KAA5541869.1"/>
    <property type="molecule type" value="Genomic_DNA"/>
</dbReference>
<evidence type="ECO:0000256" key="1">
    <source>
        <dbReference type="ARBA" id="ARBA00004196"/>
    </source>
</evidence>
<dbReference type="RefSeq" id="WP_150077603.1">
    <property type="nucleotide sequence ID" value="NZ_VWOX01000009.1"/>
</dbReference>
<protein>
    <submittedName>
        <fullName evidence="6">HlyD family secretion protein</fullName>
    </submittedName>
</protein>
<feature type="signal peptide" evidence="5">
    <location>
        <begin position="1"/>
        <end position="33"/>
    </location>
</feature>
<feature type="coiled-coil region" evidence="3">
    <location>
        <begin position="239"/>
        <end position="291"/>
    </location>
</feature>
<evidence type="ECO:0000256" key="3">
    <source>
        <dbReference type="SAM" id="Coils"/>
    </source>
</evidence>
<dbReference type="AlphaFoldDB" id="A0A5M6D7N0"/>
<feature type="compositionally biased region" description="Acidic residues" evidence="4">
    <location>
        <begin position="412"/>
        <end position="426"/>
    </location>
</feature>
<evidence type="ECO:0000256" key="2">
    <source>
        <dbReference type="ARBA" id="ARBA00023054"/>
    </source>
</evidence>
<keyword evidence="2 3" id="KW-0175">Coiled coil</keyword>
<dbReference type="Gene3D" id="2.40.30.170">
    <property type="match status" value="1"/>
</dbReference>
<keyword evidence="5" id="KW-0732">Signal</keyword>
<dbReference type="GO" id="GO:0030313">
    <property type="term" value="C:cell envelope"/>
    <property type="evidence" value="ECO:0007669"/>
    <property type="project" value="UniProtKB-SubCell"/>
</dbReference>
<evidence type="ECO:0000313" key="6">
    <source>
        <dbReference type="EMBL" id="KAA5541869.1"/>
    </source>
</evidence>
<name>A0A5M6D7N0_9BACT</name>
<comment type="subcellular location">
    <subcellularLocation>
        <location evidence="1">Cell envelope</location>
    </subcellularLocation>
</comment>
<evidence type="ECO:0000256" key="5">
    <source>
        <dbReference type="SAM" id="SignalP"/>
    </source>
</evidence>
<proteinExistence type="predicted"/>